<dbReference type="EMBL" id="JASBNA010000026">
    <property type="protein sequence ID" value="KAK7684286.1"/>
    <property type="molecule type" value="Genomic_DNA"/>
</dbReference>
<reference evidence="1 2" key="1">
    <citation type="submission" date="2022-09" db="EMBL/GenBank/DDBJ databases">
        <authorList>
            <person name="Palmer J.M."/>
        </authorList>
    </citation>
    <scope>NUCLEOTIDE SEQUENCE [LARGE SCALE GENOMIC DNA]</scope>
    <source>
        <strain evidence="1 2">DSM 7382</strain>
    </source>
</reference>
<evidence type="ECO:0000313" key="2">
    <source>
        <dbReference type="Proteomes" id="UP001385951"/>
    </source>
</evidence>
<protein>
    <recommendedName>
        <fullName evidence="3">DUF659 domain-containing protein</fullName>
    </recommendedName>
</protein>
<sequence length="114" mass="13055">MKMKVSGKFGTGQCDGWKNIAKTSLIVSMINVEYVPWLLNVFDISALEKTADTLLEYVLKEIKYITEELHVVLVAWCTDASGESRKMRRLLREHLGWIITVDCWSHQINLIVGD</sequence>
<gene>
    <name evidence="1" type="ORF">QCA50_012610</name>
</gene>
<dbReference type="InterPro" id="IPR012337">
    <property type="entry name" value="RNaseH-like_sf"/>
</dbReference>
<organism evidence="1 2">
    <name type="scientific">Cerrena zonata</name>
    <dbReference type="NCBI Taxonomy" id="2478898"/>
    <lineage>
        <taxon>Eukaryota</taxon>
        <taxon>Fungi</taxon>
        <taxon>Dikarya</taxon>
        <taxon>Basidiomycota</taxon>
        <taxon>Agaricomycotina</taxon>
        <taxon>Agaricomycetes</taxon>
        <taxon>Polyporales</taxon>
        <taxon>Cerrenaceae</taxon>
        <taxon>Cerrena</taxon>
    </lineage>
</organism>
<dbReference type="SUPFAM" id="SSF53098">
    <property type="entry name" value="Ribonuclease H-like"/>
    <property type="match status" value="1"/>
</dbReference>
<accession>A0AAW0G3R0</accession>
<proteinExistence type="predicted"/>
<comment type="caution">
    <text evidence="1">The sequence shown here is derived from an EMBL/GenBank/DDBJ whole genome shotgun (WGS) entry which is preliminary data.</text>
</comment>
<evidence type="ECO:0008006" key="3">
    <source>
        <dbReference type="Google" id="ProtNLM"/>
    </source>
</evidence>
<dbReference type="Proteomes" id="UP001385951">
    <property type="component" value="Unassembled WGS sequence"/>
</dbReference>
<name>A0AAW0G3R0_9APHY</name>
<keyword evidence="2" id="KW-1185">Reference proteome</keyword>
<dbReference type="AlphaFoldDB" id="A0AAW0G3R0"/>
<evidence type="ECO:0000313" key="1">
    <source>
        <dbReference type="EMBL" id="KAK7684286.1"/>
    </source>
</evidence>